<reference evidence="2 3" key="1">
    <citation type="submission" date="2018-04" db="EMBL/GenBank/DDBJ databases">
        <title>Chitinophaga fuyangensis sp. nov., isolated from soil in a chemical factory.</title>
        <authorList>
            <person name="Chen K."/>
        </authorList>
    </citation>
    <scope>NUCLEOTIDE SEQUENCE [LARGE SCALE GENOMIC DNA]</scope>
    <source>
        <strain evidence="2 3">LY-1</strain>
    </source>
</reference>
<accession>A0A2T7BCS0</accession>
<evidence type="ECO:0000256" key="1">
    <source>
        <dbReference type="SAM" id="SignalP"/>
    </source>
</evidence>
<dbReference type="OrthoDB" id="9808374at2"/>
<dbReference type="InterPro" id="IPR021314">
    <property type="entry name" value="DUF2911"/>
</dbReference>
<dbReference type="RefSeq" id="WP_108688647.1">
    <property type="nucleotide sequence ID" value="NZ_QCYK01000003.1"/>
</dbReference>
<feature type="chain" id="PRO_5015769360" description="DUF2911 domain-containing protein" evidence="1">
    <location>
        <begin position="22"/>
        <end position="168"/>
    </location>
</feature>
<dbReference type="AlphaFoldDB" id="A0A2T7BCS0"/>
<dbReference type="Proteomes" id="UP000244450">
    <property type="component" value="Unassembled WGS sequence"/>
</dbReference>
<evidence type="ECO:0000313" key="3">
    <source>
        <dbReference type="Proteomes" id="UP000244450"/>
    </source>
</evidence>
<name>A0A2T7BCS0_9BACT</name>
<dbReference type="EMBL" id="QCYK01000003">
    <property type="protein sequence ID" value="PUZ22903.1"/>
    <property type="molecule type" value="Genomic_DNA"/>
</dbReference>
<organism evidence="2 3">
    <name type="scientific">Chitinophaga parva</name>
    <dbReference type="NCBI Taxonomy" id="2169414"/>
    <lineage>
        <taxon>Bacteria</taxon>
        <taxon>Pseudomonadati</taxon>
        <taxon>Bacteroidota</taxon>
        <taxon>Chitinophagia</taxon>
        <taxon>Chitinophagales</taxon>
        <taxon>Chitinophagaceae</taxon>
        <taxon>Chitinophaga</taxon>
    </lineage>
</organism>
<proteinExistence type="predicted"/>
<evidence type="ECO:0008006" key="4">
    <source>
        <dbReference type="Google" id="ProtNLM"/>
    </source>
</evidence>
<dbReference type="Pfam" id="PF11138">
    <property type="entry name" value="DUF2911"/>
    <property type="match status" value="1"/>
</dbReference>
<sequence>MKTLRFLLVMLAVATTSTVFAQDKKPRASAHSTVEGANIKVTYGQPKKKGRDIFGGLVPYGQVWRTGADEATEITFTKDATFGGKPVKAGTYTLFTIPTATEWTFILNGKLGQWGAYDYEKNKSQDVLSVKVPSSKESKVTEEFTITLPPGKLVLDWDKTHVEVPVKF</sequence>
<keyword evidence="1" id="KW-0732">Signal</keyword>
<feature type="signal peptide" evidence="1">
    <location>
        <begin position="1"/>
        <end position="21"/>
    </location>
</feature>
<evidence type="ECO:0000313" key="2">
    <source>
        <dbReference type="EMBL" id="PUZ22903.1"/>
    </source>
</evidence>
<protein>
    <recommendedName>
        <fullName evidence="4">DUF2911 domain-containing protein</fullName>
    </recommendedName>
</protein>
<keyword evidence="3" id="KW-1185">Reference proteome</keyword>
<comment type="caution">
    <text evidence="2">The sequence shown here is derived from an EMBL/GenBank/DDBJ whole genome shotgun (WGS) entry which is preliminary data.</text>
</comment>
<gene>
    <name evidence="2" type="ORF">DCC81_21025</name>
</gene>